<dbReference type="PROSITE" id="PS00801">
    <property type="entry name" value="TRANSKETOLASE_1"/>
    <property type="match status" value="1"/>
</dbReference>
<dbReference type="Gene3D" id="3.40.50.970">
    <property type="match status" value="1"/>
</dbReference>
<dbReference type="Pfam" id="PF00456">
    <property type="entry name" value="Transketolase_N"/>
    <property type="match status" value="1"/>
</dbReference>
<reference evidence="7 8" key="1">
    <citation type="submission" date="2018-07" db="EMBL/GenBank/DDBJ databases">
        <title>GABA Modulating Bacteria of the Human Gut Microbiota.</title>
        <authorList>
            <person name="Strandwitz P."/>
            <person name="Kim K.H."/>
            <person name="Terekhova D."/>
            <person name="Liu J.K."/>
            <person name="Sharma A."/>
            <person name="Levering J."/>
            <person name="Mcdonald D."/>
            <person name="Dietrich D."/>
            <person name="Ramadhar T.R."/>
            <person name="Lekbua A."/>
            <person name="Mroue N."/>
            <person name="Liston C."/>
            <person name="Stewart E.J."/>
            <person name="Dubin M.J."/>
            <person name="Zengler K."/>
            <person name="Knight R."/>
            <person name="Gilbert J.A."/>
            <person name="Clardy J."/>
            <person name="Lewis K."/>
        </authorList>
    </citation>
    <scope>NUCLEOTIDE SEQUENCE [LARGE SCALE GENOMIC DNA]</scope>
    <source>
        <strain evidence="7 8">KLE1738</strain>
    </source>
</reference>
<evidence type="ECO:0000313" key="7">
    <source>
        <dbReference type="EMBL" id="RFT06327.1"/>
    </source>
</evidence>
<dbReference type="InterPro" id="IPR005474">
    <property type="entry name" value="Transketolase_N"/>
</dbReference>
<dbReference type="CDD" id="cd02012">
    <property type="entry name" value="TPP_TK"/>
    <property type="match status" value="1"/>
</dbReference>
<evidence type="ECO:0000259" key="6">
    <source>
        <dbReference type="Pfam" id="PF00456"/>
    </source>
</evidence>
<dbReference type="InterPro" id="IPR029061">
    <property type="entry name" value="THDP-binding"/>
</dbReference>
<dbReference type="InterPro" id="IPR049557">
    <property type="entry name" value="Transketolase_CS"/>
</dbReference>
<comment type="cofactor">
    <cofactor evidence="1">
        <name>thiamine diphosphate</name>
        <dbReference type="ChEBI" id="CHEBI:58937"/>
    </cofactor>
</comment>
<evidence type="ECO:0000256" key="4">
    <source>
        <dbReference type="ARBA" id="ARBA00022723"/>
    </source>
</evidence>
<keyword evidence="4" id="KW-0479">Metal-binding</keyword>
<dbReference type="AlphaFoldDB" id="A0A3E2B2V4"/>
<keyword evidence="8" id="KW-1185">Reference proteome</keyword>
<name>A0A3E2B2V4_9FIRM</name>
<dbReference type="PANTHER" id="PTHR47514">
    <property type="entry name" value="TRANSKETOLASE N-TERMINAL SECTION-RELATED"/>
    <property type="match status" value="1"/>
</dbReference>
<dbReference type="OrthoDB" id="8732661at2"/>
<comment type="caution">
    <text evidence="7">The sequence shown here is derived from an EMBL/GenBank/DDBJ whole genome shotgun (WGS) entry which is preliminary data.</text>
</comment>
<dbReference type="GO" id="GO:0046872">
    <property type="term" value="F:metal ion binding"/>
    <property type="evidence" value="ECO:0007669"/>
    <property type="project" value="UniProtKB-KW"/>
</dbReference>
<dbReference type="SUPFAM" id="SSF52518">
    <property type="entry name" value="Thiamin diphosphate-binding fold (THDP-binding)"/>
    <property type="match status" value="1"/>
</dbReference>
<comment type="similarity">
    <text evidence="2">Belongs to the transketolase family.</text>
</comment>
<proteinExistence type="inferred from homology"/>
<evidence type="ECO:0000313" key="8">
    <source>
        <dbReference type="Proteomes" id="UP000260649"/>
    </source>
</evidence>
<keyword evidence="3" id="KW-0808">Transferase</keyword>
<dbReference type="Proteomes" id="UP000260649">
    <property type="component" value="Unassembled WGS sequence"/>
</dbReference>
<gene>
    <name evidence="7" type="ORF">DV520_07995</name>
</gene>
<evidence type="ECO:0000256" key="3">
    <source>
        <dbReference type="ARBA" id="ARBA00022679"/>
    </source>
</evidence>
<feature type="domain" description="Transketolase N-terminal" evidence="6">
    <location>
        <begin position="16"/>
        <end position="263"/>
    </location>
</feature>
<dbReference type="PANTHER" id="PTHR47514:SF1">
    <property type="entry name" value="TRANSKETOLASE N-TERMINAL SECTION-RELATED"/>
    <property type="match status" value="1"/>
</dbReference>
<accession>A0A3E2B2V4</accession>
<protein>
    <submittedName>
        <fullName evidence="7">Transketolase</fullName>
    </submittedName>
</protein>
<organism evidence="7 8">
    <name type="scientific">Evtepia gabavorous</name>
    <dbReference type="NCBI Taxonomy" id="2211183"/>
    <lineage>
        <taxon>Bacteria</taxon>
        <taxon>Bacillati</taxon>
        <taxon>Bacillota</taxon>
        <taxon>Clostridia</taxon>
        <taxon>Eubacteriales</taxon>
        <taxon>Evtepia</taxon>
    </lineage>
</organism>
<dbReference type="GO" id="GO:0016740">
    <property type="term" value="F:transferase activity"/>
    <property type="evidence" value="ECO:0007669"/>
    <property type="project" value="UniProtKB-KW"/>
</dbReference>
<keyword evidence="5" id="KW-0786">Thiamine pyrophosphate</keyword>
<dbReference type="GeneID" id="97995669"/>
<sequence>MTHDLPALCRQIRRDILSMTHAAGSGHPGGSLSAVEILVSLYFGQMRLDPARPDDPNRDRFLLSKGHAAPLLYSVLARRGYFDPALLPTLRQLGSPLQGHPHMAKLPGLDCSSGSLGQGLSIANGLALAARRTGRTYRTYCLLGDGELQEGQVWEAAMTAAHFALDTVCAIVDDNGVQLDGPTCEVMNVAPLADKFRAFGWQVLSVDGHSLDALAEAFRQAAATRGRPTVLLARTVKGKGVSFMEGQPAWHGKAPNDQELAAALAELAEGGTL</sequence>
<evidence type="ECO:0000256" key="1">
    <source>
        <dbReference type="ARBA" id="ARBA00001964"/>
    </source>
</evidence>
<evidence type="ECO:0000256" key="5">
    <source>
        <dbReference type="ARBA" id="ARBA00023052"/>
    </source>
</evidence>
<dbReference type="EMBL" id="QQRQ01000012">
    <property type="protein sequence ID" value="RFT06327.1"/>
    <property type="molecule type" value="Genomic_DNA"/>
</dbReference>
<dbReference type="RefSeq" id="WP_117142384.1">
    <property type="nucleotide sequence ID" value="NZ_CAKXKJ010000013.1"/>
</dbReference>
<evidence type="ECO:0000256" key="2">
    <source>
        <dbReference type="ARBA" id="ARBA00007131"/>
    </source>
</evidence>